<feature type="domain" description="RRM" evidence="4">
    <location>
        <begin position="272"/>
        <end position="340"/>
    </location>
</feature>
<dbReference type="InterPro" id="IPR000504">
    <property type="entry name" value="RRM_dom"/>
</dbReference>
<name>A0AAJ6YCG6_9HYME</name>
<keyword evidence="5" id="KW-1185">Reference proteome</keyword>
<sequence length="632" mass="70490">MAHALFDGYPSSTSSSSSAPCASLWAIKEGERQRRHCAPRGALPVYSNRRYVRDREEDNSASQIWRAYDEYEGEELPSPQPTSELTEPIITSSRLQMMPPVRDCTRSRAPSVSLVAGRRRHRLPPAPHSPRPLQQSSSRVCKMADHRGERDSPYYGPGSDPRSKNDDPPNSRLFVICHKSLEEEELRKAFEKFGKIEDIWVVKDRSTGENKGVTYIKYSKTSEAAYALEEMNCKMLGSVGRPIKVMIASNRDQGSVRETNEEERWVRLFCVLPKSMTDSELQQEFSKFGAIEYVTVVKDRTTNESKGFGYVKFKKVSSAAIAFEECDRKYKAVFAEPKKPKPDLDQKVSNGMSMGCDNSNNSNYNNNYSKSSIGLEIATNYSNSEGYTKLQVIAHPALNQDQLWKLFDIVPGMDYCHLKTDARYRMRRGQATVVYTNPSAAAYAREKFHGFEYPLGHRMIVKPDLSGPLPQKAGLKQGIPSNIATPGGVVAARTDLAHLAETIAQATSLIQAAGLTAPTLDHSIGKLPPLQPMASIDADVAKRCFIVCGPPVPSIYAMKDAFCRFGNLIDVYMLPGKNCGYAKYASVDSANKAIEALHGQEICGSRLKVLEAEERNVGDDRRKRLKMDEDEH</sequence>
<evidence type="ECO:0000256" key="3">
    <source>
        <dbReference type="SAM" id="MobiDB-lite"/>
    </source>
</evidence>
<dbReference type="CDD" id="cd12368">
    <property type="entry name" value="RRM3_RBM45"/>
    <property type="match status" value="1"/>
</dbReference>
<dbReference type="InterPro" id="IPR012677">
    <property type="entry name" value="Nucleotide-bd_a/b_plait_sf"/>
</dbReference>
<feature type="region of interest" description="Disordered" evidence="3">
    <location>
        <begin position="1"/>
        <end position="20"/>
    </location>
</feature>
<dbReference type="KEGG" id="csol:105360239"/>
<keyword evidence="1 2" id="KW-0694">RNA-binding</keyword>
<evidence type="ECO:0000259" key="4">
    <source>
        <dbReference type="PROSITE" id="PS50102"/>
    </source>
</evidence>
<dbReference type="CDD" id="cd12369">
    <property type="entry name" value="RRM4_RBM45"/>
    <property type="match status" value="1"/>
</dbReference>
<dbReference type="InterPro" id="IPR035979">
    <property type="entry name" value="RBD_domain_sf"/>
</dbReference>
<dbReference type="InterPro" id="IPR034207">
    <property type="entry name" value="RBM45_RRM3"/>
</dbReference>
<dbReference type="CDD" id="cd12366">
    <property type="entry name" value="RRM1_RBM45"/>
    <property type="match status" value="1"/>
</dbReference>
<evidence type="ECO:0000313" key="6">
    <source>
        <dbReference type="RefSeq" id="XP_011495389.1"/>
    </source>
</evidence>
<dbReference type="PANTHER" id="PTHR48027">
    <property type="entry name" value="HETEROGENEOUS NUCLEAR RIBONUCLEOPROTEIN 87F-RELATED"/>
    <property type="match status" value="1"/>
</dbReference>
<dbReference type="PROSITE" id="PS50102">
    <property type="entry name" value="RRM"/>
    <property type="match status" value="3"/>
</dbReference>
<proteinExistence type="predicted"/>
<feature type="domain" description="RRM" evidence="4">
    <location>
        <begin position="542"/>
        <end position="614"/>
    </location>
</feature>
<dbReference type="SMART" id="SM00360">
    <property type="entry name" value="RRM"/>
    <property type="match status" value="4"/>
</dbReference>
<dbReference type="Pfam" id="PF00076">
    <property type="entry name" value="RRM_1"/>
    <property type="match status" value="3"/>
</dbReference>
<dbReference type="InterPro" id="IPR052462">
    <property type="entry name" value="SLIRP/GR-RBP-like"/>
</dbReference>
<feature type="region of interest" description="Disordered" evidence="3">
    <location>
        <begin position="72"/>
        <end position="171"/>
    </location>
</feature>
<reference evidence="6" key="1">
    <citation type="submission" date="2025-08" db="UniProtKB">
        <authorList>
            <consortium name="RefSeq"/>
        </authorList>
    </citation>
    <scope>IDENTIFICATION</scope>
</reference>
<dbReference type="AlphaFoldDB" id="A0AAJ6YCG6"/>
<organism evidence="5 6">
    <name type="scientific">Ceratosolen solmsi marchali</name>
    <dbReference type="NCBI Taxonomy" id="326594"/>
    <lineage>
        <taxon>Eukaryota</taxon>
        <taxon>Metazoa</taxon>
        <taxon>Ecdysozoa</taxon>
        <taxon>Arthropoda</taxon>
        <taxon>Hexapoda</taxon>
        <taxon>Insecta</taxon>
        <taxon>Pterygota</taxon>
        <taxon>Neoptera</taxon>
        <taxon>Endopterygota</taxon>
        <taxon>Hymenoptera</taxon>
        <taxon>Apocrita</taxon>
        <taxon>Proctotrupomorpha</taxon>
        <taxon>Chalcidoidea</taxon>
        <taxon>Agaonidae</taxon>
        <taxon>Agaoninae</taxon>
        <taxon>Ceratosolen</taxon>
    </lineage>
</organism>
<feature type="domain" description="RRM" evidence="4">
    <location>
        <begin position="171"/>
        <end position="250"/>
    </location>
</feature>
<dbReference type="RefSeq" id="XP_011495389.1">
    <property type="nucleotide sequence ID" value="XM_011497087.1"/>
</dbReference>
<gene>
    <name evidence="6" type="primary">LOC105360239</name>
</gene>
<evidence type="ECO:0000313" key="5">
    <source>
        <dbReference type="Proteomes" id="UP000695007"/>
    </source>
</evidence>
<dbReference type="InterPro" id="IPR034203">
    <property type="entry name" value="RBM45_RRM1"/>
</dbReference>
<protein>
    <submittedName>
        <fullName evidence="6">RNA-binding protein 45 isoform X1</fullName>
    </submittedName>
</protein>
<feature type="compositionally biased region" description="Basic and acidic residues" evidence="3">
    <location>
        <begin position="142"/>
        <end position="152"/>
    </location>
</feature>
<dbReference type="SUPFAM" id="SSF54928">
    <property type="entry name" value="RNA-binding domain, RBD"/>
    <property type="match status" value="3"/>
</dbReference>
<dbReference type="Gene3D" id="3.30.70.330">
    <property type="match status" value="3"/>
</dbReference>
<dbReference type="InterPro" id="IPR034208">
    <property type="entry name" value="RBM45_RRM4"/>
</dbReference>
<accession>A0AAJ6YCG6</accession>
<evidence type="ECO:0000256" key="1">
    <source>
        <dbReference type="ARBA" id="ARBA00022884"/>
    </source>
</evidence>
<dbReference type="GO" id="GO:0003723">
    <property type="term" value="F:RNA binding"/>
    <property type="evidence" value="ECO:0007669"/>
    <property type="project" value="UniProtKB-UniRule"/>
</dbReference>
<dbReference type="GeneID" id="105360239"/>
<feature type="compositionally biased region" description="Polar residues" evidence="3">
    <location>
        <begin position="81"/>
        <end position="95"/>
    </location>
</feature>
<evidence type="ECO:0000256" key="2">
    <source>
        <dbReference type="PROSITE-ProRule" id="PRU00176"/>
    </source>
</evidence>
<dbReference type="Proteomes" id="UP000695007">
    <property type="component" value="Unplaced"/>
</dbReference>